<organism evidence="6 7">
    <name type="scientific">Pyrobaculum aerophilum (strain ATCC 51768 / DSM 7523 / JCM 9630 / CIP 104966 / NBRC 100827 / IM2)</name>
    <dbReference type="NCBI Taxonomy" id="178306"/>
    <lineage>
        <taxon>Archaea</taxon>
        <taxon>Thermoproteota</taxon>
        <taxon>Thermoprotei</taxon>
        <taxon>Thermoproteales</taxon>
        <taxon>Thermoproteaceae</taxon>
        <taxon>Pyrobaculum</taxon>
    </lineage>
</organism>
<keyword evidence="7" id="KW-1185">Reference proteome</keyword>
<dbReference type="Proteomes" id="UP000002439">
    <property type="component" value="Chromosome"/>
</dbReference>
<dbReference type="Gene3D" id="2.20.25.420">
    <property type="entry name" value="ZPR1, zinc finger domain"/>
    <property type="match status" value="1"/>
</dbReference>
<dbReference type="GO" id="GO:0008270">
    <property type="term" value="F:zinc ion binding"/>
    <property type="evidence" value="ECO:0007669"/>
    <property type="project" value="UniProtKB-KW"/>
</dbReference>
<gene>
    <name evidence="6" type="ordered locus">PAE1008</name>
</gene>
<dbReference type="InParanoid" id="Q8ZY02"/>
<dbReference type="InterPro" id="IPR042451">
    <property type="entry name" value="ZPR1_A/B_dom"/>
</dbReference>
<evidence type="ECO:0000256" key="3">
    <source>
        <dbReference type="ARBA" id="ARBA00022771"/>
    </source>
</evidence>
<keyword evidence="3" id="KW-0863">Zinc-finger</keyword>
<dbReference type="InterPro" id="IPR004457">
    <property type="entry name" value="Znf_ZPR1"/>
</dbReference>
<accession>Q8ZY02</accession>
<dbReference type="Gene3D" id="2.60.120.1040">
    <property type="entry name" value="ZPR1, A/B domain"/>
    <property type="match status" value="1"/>
</dbReference>
<sequence length="184" mass="20542">MFLNVSFDGHMSVIFGGEVTCPVCGAKTFRYTELLYETPFFGNVLIQSGFCSSCGYRLFDIDYAEVGRPTRIVFTALDGVDVAKSFLIRSKTGSISSPDLGFTLEPGTHGEPMITTVEGFLYKVVDYAERLKVLEPESADKVDQFIQKVYKKIDEGGFTLVVEDPLGKSLILPYRQESVRIEYL</sequence>
<evidence type="ECO:0000256" key="2">
    <source>
        <dbReference type="ARBA" id="ARBA00022723"/>
    </source>
</evidence>
<evidence type="ECO:0000256" key="4">
    <source>
        <dbReference type="ARBA" id="ARBA00022833"/>
    </source>
</evidence>
<protein>
    <recommendedName>
        <fullName evidence="5">Zinc finger ZPR1-type domain-containing protein</fullName>
    </recommendedName>
</protein>
<dbReference type="EMBL" id="AE009441">
    <property type="protein sequence ID" value="AAL63194.1"/>
    <property type="molecule type" value="Genomic_DNA"/>
</dbReference>
<reference evidence="6 7" key="1">
    <citation type="journal article" date="2002" name="Proc. Natl. Acad. Sci. U.S.A.">
        <title>Genome sequence of the hyperthermophilic crenarchaeon Pyrobaculum aerophilum.</title>
        <authorList>
            <person name="Fitz-Gibbon S.T."/>
            <person name="Ladner H."/>
            <person name="Kim U.J."/>
            <person name="Stetter K.O."/>
            <person name="Simon M.I."/>
            <person name="Miller J.H."/>
        </authorList>
    </citation>
    <scope>NUCLEOTIDE SEQUENCE [LARGE SCALE GENOMIC DNA]</scope>
    <source>
        <strain evidence="7">ATCC 51768 / DSM 7523 / JCM 9630 / CIP 104966 / NBRC 100827 / IM2</strain>
    </source>
</reference>
<dbReference type="EnsemblBacteria" id="AAL63194">
    <property type="protein sequence ID" value="AAL63194"/>
    <property type="gene ID" value="PAE1008"/>
</dbReference>
<dbReference type="STRING" id="178306.PAE1008"/>
<dbReference type="SMART" id="SM00709">
    <property type="entry name" value="Zpr1"/>
    <property type="match status" value="1"/>
</dbReference>
<dbReference type="PANTHER" id="PTHR10876:SF0">
    <property type="entry name" value="ZINC FINGER PROTEIN ZPR1"/>
    <property type="match status" value="1"/>
</dbReference>
<dbReference type="eggNOG" id="arCOG04265">
    <property type="taxonomic scope" value="Archaea"/>
</dbReference>
<comment type="similarity">
    <text evidence="1">Belongs to the ZPR1 family.</text>
</comment>
<name>Q8ZY02_PYRAE</name>
<feature type="domain" description="Zinc finger ZPR1-type" evidence="5">
    <location>
        <begin position="19"/>
        <end position="173"/>
    </location>
</feature>
<evidence type="ECO:0000259" key="5">
    <source>
        <dbReference type="SMART" id="SM00709"/>
    </source>
</evidence>
<dbReference type="Pfam" id="PF22794">
    <property type="entry name" value="jr-ZPR1"/>
    <property type="match status" value="1"/>
</dbReference>
<dbReference type="InterPro" id="IPR040141">
    <property type="entry name" value="ZPR1"/>
</dbReference>
<dbReference type="PATRIC" id="fig|178306.9.peg.751"/>
<dbReference type="HOGENOM" id="CLU_107446_0_0_2"/>
<dbReference type="InterPro" id="IPR056180">
    <property type="entry name" value="ZPR1_jr_dom"/>
</dbReference>
<keyword evidence="4" id="KW-0862">Zinc</keyword>
<evidence type="ECO:0000256" key="1">
    <source>
        <dbReference type="ARBA" id="ARBA00008354"/>
    </source>
</evidence>
<evidence type="ECO:0000313" key="6">
    <source>
        <dbReference type="EMBL" id="AAL63194.1"/>
    </source>
</evidence>
<proteinExistence type="inferred from homology"/>
<dbReference type="PANTHER" id="PTHR10876">
    <property type="entry name" value="ZINC FINGER PROTEIN ZPR1"/>
    <property type="match status" value="1"/>
</dbReference>
<dbReference type="InterPro" id="IPR042452">
    <property type="entry name" value="ZPR1_Znf1/2"/>
</dbReference>
<dbReference type="KEGG" id="pai:PAE1008"/>
<evidence type="ECO:0000313" key="7">
    <source>
        <dbReference type="Proteomes" id="UP000002439"/>
    </source>
</evidence>
<dbReference type="NCBIfam" id="TIGR00310">
    <property type="entry name" value="ZPR1_znf"/>
    <property type="match status" value="1"/>
</dbReference>
<keyword evidence="2" id="KW-0479">Metal-binding</keyword>
<dbReference type="AlphaFoldDB" id="Q8ZY02"/>